<sequence>MTRIDRFIFMRLLLATLMVLGVLVFIFIVIDFSENSDTFSDRGAELSEIWSRYYLNYIPEMIRLVSPVAVFVAVLLVAGQMSERLELTAIKGAGVSFYRFMVPFLLFATMVTGVLSYLDGFVIPGANDERFEFERQYLARGSDRIDRSRLFRQENEHTMLTVNYFDSRSAMGYHVRIFRFENDRVAEIVDASRMEWQPETEEWRLIRLERRLFTDEGIVRTSSHQADTTLTVLPQDMARSTNDIYRLTYPEIIDYIRSLERSGVGGVALPKVQFFGKLFYPFGTIVITLVGLGISTSNRRKGGRGVLLGTGLIVIFFYLIIMKIIEPFGASGQLDPLWAAAAPHLLFLLISFFLIWRTPK</sequence>
<keyword evidence="3 6" id="KW-0812">Transmembrane</keyword>
<name>A0A345UK38_9BACT</name>
<dbReference type="OrthoDB" id="9807977at2"/>
<dbReference type="EMBL" id="CP027806">
    <property type="protein sequence ID" value="AXJ00840.1"/>
    <property type="molecule type" value="Genomic_DNA"/>
</dbReference>
<dbReference type="InterPro" id="IPR005495">
    <property type="entry name" value="LptG/LptF_permease"/>
</dbReference>
<keyword evidence="2" id="KW-1003">Cell membrane</keyword>
<feature type="transmembrane region" description="Helical" evidence="6">
    <location>
        <begin position="306"/>
        <end position="325"/>
    </location>
</feature>
<dbReference type="PANTHER" id="PTHR33529">
    <property type="entry name" value="SLR0882 PROTEIN-RELATED"/>
    <property type="match status" value="1"/>
</dbReference>
<evidence type="ECO:0000256" key="6">
    <source>
        <dbReference type="SAM" id="Phobius"/>
    </source>
</evidence>
<evidence type="ECO:0000256" key="4">
    <source>
        <dbReference type="ARBA" id="ARBA00022989"/>
    </source>
</evidence>
<feature type="transmembrane region" description="Helical" evidence="6">
    <location>
        <begin position="337"/>
        <end position="356"/>
    </location>
</feature>
<dbReference type="Proteomes" id="UP000254808">
    <property type="component" value="Chromosome"/>
</dbReference>
<organism evidence="7 8">
    <name type="scientific">Cyclonatronum proteinivorum</name>
    <dbReference type="NCBI Taxonomy" id="1457365"/>
    <lineage>
        <taxon>Bacteria</taxon>
        <taxon>Pseudomonadati</taxon>
        <taxon>Balneolota</taxon>
        <taxon>Balneolia</taxon>
        <taxon>Balneolales</taxon>
        <taxon>Cyclonatronaceae</taxon>
        <taxon>Cyclonatronum</taxon>
    </lineage>
</organism>
<keyword evidence="8" id="KW-1185">Reference proteome</keyword>
<reference evidence="7 8" key="1">
    <citation type="submission" date="2018-03" db="EMBL/GenBank/DDBJ databases">
        <title>Phenotypic and genomic properties of Cyclonatronum proteinivorum gen. nov., sp. nov., a haloalkaliphilic bacteroidete from soda lakes possessing Na+-translocating rhodopsin.</title>
        <authorList>
            <person name="Toshchakov S.V."/>
            <person name="Korzhenkov A."/>
            <person name="Samarov N.I."/>
            <person name="Kublanov I.V."/>
            <person name="Muntyan M.S."/>
            <person name="Sorokin D.Y."/>
        </authorList>
    </citation>
    <scope>NUCLEOTIDE SEQUENCE [LARGE SCALE GENOMIC DNA]</scope>
    <source>
        <strain evidence="7 8">Omega</strain>
    </source>
</reference>
<dbReference type="GO" id="GO:0015920">
    <property type="term" value="P:lipopolysaccharide transport"/>
    <property type="evidence" value="ECO:0007669"/>
    <property type="project" value="TreeGrafter"/>
</dbReference>
<evidence type="ECO:0000313" key="7">
    <source>
        <dbReference type="EMBL" id="AXJ00840.1"/>
    </source>
</evidence>
<evidence type="ECO:0000256" key="1">
    <source>
        <dbReference type="ARBA" id="ARBA00004651"/>
    </source>
</evidence>
<feature type="transmembrane region" description="Helical" evidence="6">
    <location>
        <begin position="61"/>
        <end position="79"/>
    </location>
</feature>
<feature type="transmembrane region" description="Helical" evidence="6">
    <location>
        <begin position="100"/>
        <end position="118"/>
    </location>
</feature>
<evidence type="ECO:0000313" key="8">
    <source>
        <dbReference type="Proteomes" id="UP000254808"/>
    </source>
</evidence>
<evidence type="ECO:0000256" key="3">
    <source>
        <dbReference type="ARBA" id="ARBA00022692"/>
    </source>
</evidence>
<dbReference type="PANTHER" id="PTHR33529:SF8">
    <property type="entry name" value="PERMEASE, YJGP_YJGQ FAMILY"/>
    <property type="match status" value="1"/>
</dbReference>
<keyword evidence="4 6" id="KW-1133">Transmembrane helix</keyword>
<dbReference type="KEGG" id="cprv:CYPRO_1589"/>
<proteinExistence type="predicted"/>
<protein>
    <submittedName>
        <fullName evidence="7">Lipopolysaccharide export system permease protein</fullName>
    </submittedName>
</protein>
<dbReference type="AlphaFoldDB" id="A0A345UK38"/>
<dbReference type="GO" id="GO:0043190">
    <property type="term" value="C:ATP-binding cassette (ABC) transporter complex"/>
    <property type="evidence" value="ECO:0007669"/>
    <property type="project" value="TreeGrafter"/>
</dbReference>
<feature type="transmembrane region" description="Helical" evidence="6">
    <location>
        <begin position="278"/>
        <end position="294"/>
    </location>
</feature>
<feature type="transmembrane region" description="Helical" evidence="6">
    <location>
        <begin position="12"/>
        <end position="30"/>
    </location>
</feature>
<keyword evidence="5 6" id="KW-0472">Membrane</keyword>
<evidence type="ECO:0000256" key="2">
    <source>
        <dbReference type="ARBA" id="ARBA00022475"/>
    </source>
</evidence>
<dbReference type="Pfam" id="PF03739">
    <property type="entry name" value="LptF_LptG"/>
    <property type="match status" value="1"/>
</dbReference>
<accession>A0A345UK38</accession>
<dbReference type="RefSeq" id="WP_114984095.1">
    <property type="nucleotide sequence ID" value="NZ_CP027806.1"/>
</dbReference>
<gene>
    <name evidence="7" type="ORF">CYPRO_1589</name>
</gene>
<comment type="subcellular location">
    <subcellularLocation>
        <location evidence="1">Cell membrane</location>
        <topology evidence="1">Multi-pass membrane protein</topology>
    </subcellularLocation>
</comment>
<evidence type="ECO:0000256" key="5">
    <source>
        <dbReference type="ARBA" id="ARBA00023136"/>
    </source>
</evidence>